<evidence type="ECO:0000313" key="3">
    <source>
        <dbReference type="Proteomes" id="UP000651085"/>
    </source>
</evidence>
<proteinExistence type="predicted"/>
<keyword evidence="1" id="KW-0732">Signal</keyword>
<name>A0A926IP70_9BACT</name>
<dbReference type="EMBL" id="JACRTF010000001">
    <property type="protein sequence ID" value="MBC8592979.1"/>
    <property type="molecule type" value="Genomic_DNA"/>
</dbReference>
<reference evidence="2" key="1">
    <citation type="submission" date="2020-08" db="EMBL/GenBank/DDBJ databases">
        <title>Genome public.</title>
        <authorList>
            <person name="Liu C."/>
            <person name="Sun Q."/>
        </authorList>
    </citation>
    <scope>NUCLEOTIDE SEQUENCE</scope>
    <source>
        <strain evidence="2">N12</strain>
    </source>
</reference>
<feature type="chain" id="PRO_5039083110" evidence="1">
    <location>
        <begin position="25"/>
        <end position="238"/>
    </location>
</feature>
<dbReference type="Proteomes" id="UP000651085">
    <property type="component" value="Unassembled WGS sequence"/>
</dbReference>
<dbReference type="AlphaFoldDB" id="A0A926IP70"/>
<organism evidence="2 3">
    <name type="scientific">Jilunia laotingensis</name>
    <dbReference type="NCBI Taxonomy" id="2763675"/>
    <lineage>
        <taxon>Bacteria</taxon>
        <taxon>Pseudomonadati</taxon>
        <taxon>Bacteroidota</taxon>
        <taxon>Bacteroidia</taxon>
        <taxon>Bacteroidales</taxon>
        <taxon>Bacteroidaceae</taxon>
        <taxon>Jilunia</taxon>
    </lineage>
</organism>
<sequence length="238" mass="28497">MKKIIKTYWLLFPLTFSWSTNIFAQSEDITIRLEFASVSEYFFNSLCKGISVKDTMPHKLSFPFLIENHTKKKMLFGSNTRNYYRDNEYFHYKDYNYGVIGRFLMINGADTIPLFTDKYNIKPGFEDYITIWGEIRFSLSDKRMSIFNDLLCRFAHFKVNQKERIYNYLNEARFVYVPVISDYELRMSECENDSIRNMFIYPQKPIEVIKNDPFTVFFIWNDDQENVETYPKGNASSE</sequence>
<dbReference type="RefSeq" id="WP_262434141.1">
    <property type="nucleotide sequence ID" value="NZ_JACRTF010000001.1"/>
</dbReference>
<keyword evidence="3" id="KW-1185">Reference proteome</keyword>
<comment type="caution">
    <text evidence="2">The sequence shown here is derived from an EMBL/GenBank/DDBJ whole genome shotgun (WGS) entry which is preliminary data.</text>
</comment>
<evidence type="ECO:0000313" key="2">
    <source>
        <dbReference type="EMBL" id="MBC8592979.1"/>
    </source>
</evidence>
<gene>
    <name evidence="2" type="ORF">H8744_06860</name>
</gene>
<accession>A0A926IP70</accession>
<feature type="signal peptide" evidence="1">
    <location>
        <begin position="1"/>
        <end position="24"/>
    </location>
</feature>
<protein>
    <submittedName>
        <fullName evidence="2">Uncharacterized protein</fullName>
    </submittedName>
</protein>
<evidence type="ECO:0000256" key="1">
    <source>
        <dbReference type="SAM" id="SignalP"/>
    </source>
</evidence>